<feature type="domain" description="TF-B3" evidence="11">
    <location>
        <begin position="100"/>
        <end position="202"/>
    </location>
</feature>
<dbReference type="InterPro" id="IPR043502">
    <property type="entry name" value="DNA/RNA_pol_sf"/>
</dbReference>
<dbReference type="GO" id="GO:0003677">
    <property type="term" value="F:DNA binding"/>
    <property type="evidence" value="ECO:0007669"/>
    <property type="project" value="UniProtKB-KW"/>
</dbReference>
<evidence type="ECO:0000256" key="1">
    <source>
        <dbReference type="ARBA" id="ARBA00004123"/>
    </source>
</evidence>
<dbReference type="Pfam" id="PF06507">
    <property type="entry name" value="ARF_AD"/>
    <property type="match status" value="1"/>
</dbReference>
<dbReference type="SUPFAM" id="SSF101936">
    <property type="entry name" value="DNA-binding pseudobarrel domain"/>
    <property type="match status" value="1"/>
</dbReference>
<dbReference type="GO" id="GO:0005634">
    <property type="term" value="C:nucleus"/>
    <property type="evidence" value="ECO:0007669"/>
    <property type="project" value="UniProtKB-SubCell"/>
</dbReference>
<feature type="compositionally biased region" description="Polar residues" evidence="10">
    <location>
        <begin position="891"/>
        <end position="910"/>
    </location>
</feature>
<dbReference type="EMBL" id="OIVN01000656">
    <property type="protein sequence ID" value="SPC83567.1"/>
    <property type="molecule type" value="Genomic_DNA"/>
</dbReference>
<dbReference type="InterPro" id="IPR015300">
    <property type="entry name" value="DNA-bd_pseudobarrel_sf"/>
</dbReference>
<dbReference type="InterPro" id="IPR003340">
    <property type="entry name" value="B3_DNA-bd"/>
</dbReference>
<feature type="domain" description="PB1" evidence="13">
    <location>
        <begin position="1167"/>
        <end position="1258"/>
    </location>
</feature>
<comment type="similarity">
    <text evidence="2 9">Belongs to the ARF family.</text>
</comment>
<dbReference type="GO" id="GO:0009734">
    <property type="term" value="P:auxin-activated signaling pathway"/>
    <property type="evidence" value="ECO:0007669"/>
    <property type="project" value="UniProtKB-KW"/>
</dbReference>
<keyword evidence="4 9" id="KW-0805">Transcription regulation</keyword>
<dbReference type="InterPro" id="IPR053793">
    <property type="entry name" value="PB1-like"/>
</dbReference>
<reference evidence="14" key="1">
    <citation type="submission" date="2018-02" db="EMBL/GenBank/DDBJ databases">
        <authorList>
            <person name="Cohen D.B."/>
            <person name="Kent A.D."/>
        </authorList>
    </citation>
    <scope>NUCLEOTIDE SEQUENCE</scope>
</reference>
<dbReference type="GO" id="GO:0006355">
    <property type="term" value="P:regulation of DNA-templated transcription"/>
    <property type="evidence" value="ECO:0007669"/>
    <property type="project" value="InterPro"/>
</dbReference>
<evidence type="ECO:0000256" key="9">
    <source>
        <dbReference type="RuleBase" id="RU004561"/>
    </source>
</evidence>
<dbReference type="PANTHER" id="PTHR31384:SF150">
    <property type="entry name" value="AUXIN RESPONSE FACTOR 6"/>
    <property type="match status" value="1"/>
</dbReference>
<dbReference type="PROSITE" id="PS50863">
    <property type="entry name" value="B3"/>
    <property type="match status" value="1"/>
</dbReference>
<dbReference type="InterPro" id="IPR044835">
    <property type="entry name" value="ARF_plant"/>
</dbReference>
<dbReference type="SUPFAM" id="SSF54277">
    <property type="entry name" value="CAD &amp; PB1 domains"/>
    <property type="match status" value="1"/>
</dbReference>
<evidence type="ECO:0000313" key="14">
    <source>
        <dbReference type="EMBL" id="SPC83567.1"/>
    </source>
</evidence>
<dbReference type="PROSITE" id="PS51745">
    <property type="entry name" value="PB1"/>
    <property type="match status" value="1"/>
</dbReference>
<sequence length="2138" mass="241081">MVFSGCGRVSGVHYPRVGPKSLVLVAASTNKEVDAHIPNYPNLPPQLICQLHNVTMHADVETDEVYAQMTLQPLSPQEQKDVYLLPAELGTPSKQPTNYFCKTLTASDTSTHGGFSVPRRAAEKVFPPLDYSQQPPAQELIARDLHDNEWKFRHIFRGQPKRHLLTTGWSVFVSAKRLVAGDSVLFIWNEKNQLLLGIRRANRPQTVMPSSVLSSDSMHIGLLAAAAHAAATNSRFTIFYNPRASPSEFVIPLAKYVKAVYHTRVSVGMRFRMLFETEESSVRRRAINAQVRKSELIQVEGMKKGCSAGYWQQFPVALDEIEFPNIVLEEVASLIGGLELVMIEPAPTVEMGVGLELMVVEEATEVVPLNMASPTDVGILLEGHEWEAMQLFADIEQRWRATVTSQRSGYVKKADGVKGATRGFFASGRDFRQGDPLSSSLLVLIMEAFSWLMVRVELGGLNISHVLFVDDTLVLCDVEVNWLPHLRCILLCVEANSGLRINLAMSTSFIWWSFANMVLRVVICIRIFSKIRMVWVCGKPFAIGGLTLCLLLDCMERVNGQVIWNSDFTRVPQDWEFESMALFFDELYATQFEAHGIDTSVWLPSPLKGFQVKSYFGVLCGRNGCSRQLPWKCIWQPRIPYRASFFIWTAALSKILTMDNLRKRAILIVDWCCICELVDHLLLHCPLARELWDFLLFSELSWVMPSTFAHSSIFLSRYMGTITGISDLDPVRWSNSHWRSVKVGWDESTAGERQPRVSLWEIEPLTTFPMYPSPFPLRLKRPWPSGLPSFHGLKDGDMGISSPLMWLQGGVGDQGIQSLNFQGFGVTPWLQPRLDSSIPGPQPDVYQAMAAAALQEMRTGDPSKCSSQSLLQLQQTQNVSNGPTLIQRQMLQQPQSQNTFLPSFQDNPAPTQAPLLQHQLQRYHPYNDQRQQQLQQSQQLHHLSVQQHIPNVISALSNFASATQSQTPSLQAIPSECQQQCFPDPIGNPISTSDVSPIDSILGSLSQDGASHLLNLNGSNPAISSSSMLPKQITVEPQLTSGAAQCVLPQVEQLRTPQSNVSELATLPPFPGREYSGYQGATDPQSNLLFGVNIDSSPLMLPNGMANQRNIGSENDSLSMPFSTTNFTSATGTDFPLNSDMTTSSCVDESGFLQSSENVDQVNPPTRTFVKVHKSGSFGRSLDISKFSSYHELRSELGRMFGLEGQLEDPQRSGWQLVFVDRENDVLLLGDDPWQSCKLDWVQGANWGNVVKLNNTVIVAWFVPIVEVCSVADTLAVGAERTPLSFSRLCDDHSGAEIVVFSNLTIQDLTQENARNSAWLEAIEAFFQRRDEGEALDTEGNNEEHVGAIPPNLARGPYTLGKGSDPPSLSRIDRVLVSLDWEEQFPDVMQNLLPCPISDHHPILVEAGEWWNGYNFSGTPSFVLACKLKGLKWDLKLWNMKEFGDLSFNKKILMAKLLELDVKEGLYGLTIEDKSLREAHKAELIRIVHLVEISWCQKSRKLEVEGMVFEEDQDIRDQAVQFYESLFQEKEAWCPKFDGLPIDSICVEDWVLIERKFDKDEILQALQSSNGDKALGLDGFIMGFFQKCWRVVESDVMAVFEEFHELCTFEKSLNATFFALIPKKQNAQNIRDFRSISLIGSLYKLVLKVLTNRLKTVMESLISKSQNAFVGGRQILDSVLVANESLDCRIKSGRPRIICKLDIEKAYDHINWECLLYILERMGFGVRWCRWIKAISFARFLILINGSLAGFFSSSRGIRQGDSLSPLLVLLIMEVLCRMLRKTEDGGFILGFTHGNNVNISHLLFADYSILFCDANPQHLMYIRLVLTYFEAVTGLRVNMSKSEMVPVRVVPNLSIRADIMCCRIGVLPMTYLGMPLGASFKSKTIWNSIVEEWNTSWQCCTQDREDLSKFSMGRKLLVFNKALLEKWLWRWAIASKYGTLAGGWITRNTRGAHGCGLWRSINFGWSDFVQYVDFKVGMGDHIRFWNDIWCGNRPLKDVFPDLYTISSHRQATIDSFFTHPALGSRPEWNITFIRNFNDWEVEGVASFFEFLHSHTYFKVGGDGLCWRLKDNGNFDIRSIYIALSDFHPVSFPWKAIWGALAPRRVSFFAWVATWSRILITDNLKQRGYQIVGWCCMC</sequence>
<evidence type="ECO:0000259" key="13">
    <source>
        <dbReference type="PROSITE" id="PS51745"/>
    </source>
</evidence>
<dbReference type="SMART" id="SM01019">
    <property type="entry name" value="B3"/>
    <property type="match status" value="1"/>
</dbReference>
<dbReference type="InterPro" id="IPR036691">
    <property type="entry name" value="Endo/exonu/phosph_ase_sf"/>
</dbReference>
<evidence type="ECO:0000256" key="5">
    <source>
        <dbReference type="ARBA" id="ARBA00023125"/>
    </source>
</evidence>
<dbReference type="FunFam" id="2.30.30.1040:FF:000001">
    <property type="entry name" value="Auxin response factor"/>
    <property type="match status" value="1"/>
</dbReference>
<evidence type="ECO:0000256" key="4">
    <source>
        <dbReference type="ARBA" id="ARBA00023015"/>
    </source>
</evidence>
<evidence type="ECO:0000259" key="12">
    <source>
        <dbReference type="PROSITE" id="PS50878"/>
    </source>
</evidence>
<dbReference type="CDD" id="cd10017">
    <property type="entry name" value="B3_DNA"/>
    <property type="match status" value="1"/>
</dbReference>
<dbReference type="Pfam" id="PF02362">
    <property type="entry name" value="B3"/>
    <property type="match status" value="1"/>
</dbReference>
<dbReference type="PANTHER" id="PTHR31384">
    <property type="entry name" value="AUXIN RESPONSE FACTOR 4-RELATED"/>
    <property type="match status" value="1"/>
</dbReference>
<proteinExistence type="inferred from homology"/>
<gene>
    <name evidence="14" type="ORF">FSB_LOCUS11449</name>
</gene>
<dbReference type="Pfam" id="PF13966">
    <property type="entry name" value="zf-RVT"/>
    <property type="match status" value="2"/>
</dbReference>
<evidence type="ECO:0000256" key="10">
    <source>
        <dbReference type="SAM" id="MobiDB-lite"/>
    </source>
</evidence>
<dbReference type="SUPFAM" id="SSF56672">
    <property type="entry name" value="DNA/RNA polymerases"/>
    <property type="match status" value="1"/>
</dbReference>
<feature type="region of interest" description="Disordered" evidence="10">
    <location>
        <begin position="891"/>
        <end position="911"/>
    </location>
</feature>
<keyword evidence="8 9" id="KW-0927">Auxin signaling pathway</keyword>
<evidence type="ECO:0000256" key="3">
    <source>
        <dbReference type="ARBA" id="ARBA00011726"/>
    </source>
</evidence>
<keyword evidence="5 9" id="KW-0238">DNA-binding</keyword>
<evidence type="ECO:0000256" key="2">
    <source>
        <dbReference type="ARBA" id="ARBA00007853"/>
    </source>
</evidence>
<evidence type="ECO:0000256" key="6">
    <source>
        <dbReference type="ARBA" id="ARBA00023163"/>
    </source>
</evidence>
<comment type="subcellular location">
    <subcellularLocation>
        <location evidence="1 9">Nucleus</location>
    </subcellularLocation>
</comment>
<evidence type="ECO:0000256" key="7">
    <source>
        <dbReference type="ARBA" id="ARBA00023242"/>
    </source>
</evidence>
<comment type="subunit">
    <text evidence="3 9">Homodimers and heterodimers.</text>
</comment>
<name>A0A2N9EXU6_FAGSY</name>
<dbReference type="SUPFAM" id="SSF56219">
    <property type="entry name" value="DNase I-like"/>
    <property type="match status" value="1"/>
</dbReference>
<dbReference type="InterPro" id="IPR026960">
    <property type="entry name" value="RVT-Znf"/>
</dbReference>
<keyword evidence="6 9" id="KW-0804">Transcription</keyword>
<feature type="region of interest" description="Disordered" evidence="10">
    <location>
        <begin position="1337"/>
        <end position="1366"/>
    </location>
</feature>
<keyword evidence="7 9" id="KW-0539">Nucleus</keyword>
<protein>
    <recommendedName>
        <fullName evidence="9">Auxin response factor</fullName>
    </recommendedName>
</protein>
<dbReference type="Gene3D" id="3.10.20.90">
    <property type="entry name" value="Phosphatidylinositol 3-kinase Catalytic Subunit, Chain A, domain 1"/>
    <property type="match status" value="1"/>
</dbReference>
<organism evidence="14">
    <name type="scientific">Fagus sylvatica</name>
    <name type="common">Beechnut</name>
    <dbReference type="NCBI Taxonomy" id="28930"/>
    <lineage>
        <taxon>Eukaryota</taxon>
        <taxon>Viridiplantae</taxon>
        <taxon>Streptophyta</taxon>
        <taxon>Embryophyta</taxon>
        <taxon>Tracheophyta</taxon>
        <taxon>Spermatophyta</taxon>
        <taxon>Magnoliopsida</taxon>
        <taxon>eudicotyledons</taxon>
        <taxon>Gunneridae</taxon>
        <taxon>Pentapetalae</taxon>
        <taxon>rosids</taxon>
        <taxon>fabids</taxon>
        <taxon>Fagales</taxon>
        <taxon>Fagaceae</taxon>
        <taxon>Fagus</taxon>
    </lineage>
</organism>
<evidence type="ECO:0000256" key="8">
    <source>
        <dbReference type="ARBA" id="ARBA00023294"/>
    </source>
</evidence>
<dbReference type="InterPro" id="IPR010525">
    <property type="entry name" value="ARF_dom"/>
</dbReference>
<evidence type="ECO:0000259" key="11">
    <source>
        <dbReference type="PROSITE" id="PS50863"/>
    </source>
</evidence>
<dbReference type="Gene3D" id="2.40.330.10">
    <property type="entry name" value="DNA-binding pseudobarrel domain"/>
    <property type="match status" value="1"/>
</dbReference>
<dbReference type="Gene3D" id="2.30.30.1040">
    <property type="match status" value="1"/>
</dbReference>
<dbReference type="FunFam" id="2.40.330.10:FF:000001">
    <property type="entry name" value="Auxin response factor"/>
    <property type="match status" value="1"/>
</dbReference>
<dbReference type="PROSITE" id="PS50878">
    <property type="entry name" value="RT_POL"/>
    <property type="match status" value="1"/>
</dbReference>
<comment type="function">
    <text evidence="9">Auxin response factors (ARFs) are transcriptional factors that bind specifically to the DNA sequence 5'-TGTCTC-3' found in the auxin-responsive promoter elements (AuxREs).</text>
</comment>
<dbReference type="CDD" id="cd01650">
    <property type="entry name" value="RT_nLTR_like"/>
    <property type="match status" value="1"/>
</dbReference>
<accession>A0A2N9EXU6</accession>
<dbReference type="InterPro" id="IPR000477">
    <property type="entry name" value="RT_dom"/>
</dbReference>
<dbReference type="Pfam" id="PF00078">
    <property type="entry name" value="RVT_1"/>
    <property type="match status" value="1"/>
</dbReference>
<feature type="domain" description="Reverse transcriptase" evidence="12">
    <location>
        <begin position="1602"/>
        <end position="1877"/>
    </location>
</feature>